<sequence>MSTDLRQRLAELVNGATTGTIGVGDALGGGSLRAMGLDSLGALRLIDAIDLEYGVEIDLGTEPGLDTLDAIARMVAARR</sequence>
<keyword evidence="2" id="KW-0597">Phosphoprotein</keyword>
<evidence type="ECO:0000313" key="5">
    <source>
        <dbReference type="Proteomes" id="UP000587527"/>
    </source>
</evidence>
<proteinExistence type="predicted"/>
<feature type="domain" description="Carrier" evidence="3">
    <location>
        <begin position="1"/>
        <end position="79"/>
    </location>
</feature>
<dbReference type="EMBL" id="JACHMN010000003">
    <property type="protein sequence ID" value="MBB5873566.1"/>
    <property type="molecule type" value="Genomic_DNA"/>
</dbReference>
<evidence type="ECO:0000256" key="1">
    <source>
        <dbReference type="ARBA" id="ARBA00022450"/>
    </source>
</evidence>
<accession>A0A841C126</accession>
<keyword evidence="1" id="KW-0596">Phosphopantetheine</keyword>
<gene>
    <name evidence="4" type="ORF">F4553_007000</name>
</gene>
<dbReference type="InterPro" id="IPR006162">
    <property type="entry name" value="Ppantetheine_attach_site"/>
</dbReference>
<dbReference type="SUPFAM" id="SSF47336">
    <property type="entry name" value="ACP-like"/>
    <property type="match status" value="1"/>
</dbReference>
<dbReference type="Gene3D" id="1.10.1200.10">
    <property type="entry name" value="ACP-like"/>
    <property type="match status" value="1"/>
</dbReference>
<dbReference type="Proteomes" id="UP000587527">
    <property type="component" value="Unassembled WGS sequence"/>
</dbReference>
<evidence type="ECO:0000259" key="3">
    <source>
        <dbReference type="PROSITE" id="PS50075"/>
    </source>
</evidence>
<reference evidence="4 5" key="1">
    <citation type="submission" date="2020-08" db="EMBL/GenBank/DDBJ databases">
        <title>Sequencing the genomes of 1000 actinobacteria strains.</title>
        <authorList>
            <person name="Klenk H.-P."/>
        </authorList>
    </citation>
    <scope>NUCLEOTIDE SEQUENCE [LARGE SCALE GENOMIC DNA]</scope>
    <source>
        <strain evidence="4 5">DSM 45362</strain>
    </source>
</reference>
<evidence type="ECO:0000256" key="2">
    <source>
        <dbReference type="ARBA" id="ARBA00022553"/>
    </source>
</evidence>
<keyword evidence="5" id="KW-1185">Reference proteome</keyword>
<organism evidence="4 5">
    <name type="scientific">Allocatelliglobosispora scoriae</name>
    <dbReference type="NCBI Taxonomy" id="643052"/>
    <lineage>
        <taxon>Bacteria</taxon>
        <taxon>Bacillati</taxon>
        <taxon>Actinomycetota</taxon>
        <taxon>Actinomycetes</taxon>
        <taxon>Micromonosporales</taxon>
        <taxon>Micromonosporaceae</taxon>
        <taxon>Allocatelliglobosispora</taxon>
    </lineage>
</organism>
<dbReference type="PROSITE" id="PS50075">
    <property type="entry name" value="CARRIER"/>
    <property type="match status" value="1"/>
</dbReference>
<dbReference type="PROSITE" id="PS00012">
    <property type="entry name" value="PHOSPHOPANTETHEINE"/>
    <property type="match status" value="1"/>
</dbReference>
<dbReference type="Pfam" id="PF00550">
    <property type="entry name" value="PP-binding"/>
    <property type="match status" value="1"/>
</dbReference>
<dbReference type="AlphaFoldDB" id="A0A841C126"/>
<dbReference type="InterPro" id="IPR036736">
    <property type="entry name" value="ACP-like_sf"/>
</dbReference>
<comment type="caution">
    <text evidence="4">The sequence shown here is derived from an EMBL/GenBank/DDBJ whole genome shotgun (WGS) entry which is preliminary data.</text>
</comment>
<dbReference type="InterPro" id="IPR009081">
    <property type="entry name" value="PP-bd_ACP"/>
</dbReference>
<dbReference type="RefSeq" id="WP_184844944.1">
    <property type="nucleotide sequence ID" value="NZ_JACHMN010000003.1"/>
</dbReference>
<protein>
    <recommendedName>
        <fullName evidence="3">Carrier domain-containing protein</fullName>
    </recommendedName>
</protein>
<evidence type="ECO:0000313" key="4">
    <source>
        <dbReference type="EMBL" id="MBB5873566.1"/>
    </source>
</evidence>
<name>A0A841C126_9ACTN</name>